<feature type="domain" description="Glycosyltransferase subfamily 4-like N-terminal" evidence="2">
    <location>
        <begin position="9"/>
        <end position="133"/>
    </location>
</feature>
<dbReference type="Pfam" id="PF00534">
    <property type="entry name" value="Glycos_transf_1"/>
    <property type="match status" value="1"/>
</dbReference>
<dbReference type="InterPro" id="IPR028098">
    <property type="entry name" value="Glyco_trans_4-like_N"/>
</dbReference>
<dbReference type="RefSeq" id="WP_129062132.1">
    <property type="nucleotide sequence ID" value="NZ_NXIE01000004.1"/>
</dbReference>
<dbReference type="OrthoDB" id="1522162at2"/>
<evidence type="ECO:0000259" key="2">
    <source>
        <dbReference type="Pfam" id="PF13477"/>
    </source>
</evidence>
<dbReference type="AlphaFoldDB" id="A0A4Q1ARV7"/>
<gene>
    <name evidence="3" type="ORF">CP965_10885</name>
</gene>
<evidence type="ECO:0000259" key="1">
    <source>
        <dbReference type="Pfam" id="PF00534"/>
    </source>
</evidence>
<dbReference type="PANTHER" id="PTHR12526:SF630">
    <property type="entry name" value="GLYCOSYLTRANSFERASE"/>
    <property type="match status" value="1"/>
</dbReference>
<accession>A0A4Q1ARV7</accession>
<dbReference type="Gene3D" id="3.40.50.2000">
    <property type="entry name" value="Glycogen Phosphorylase B"/>
    <property type="match status" value="2"/>
</dbReference>
<dbReference type="EMBL" id="NXIE01000004">
    <property type="protein sequence ID" value="RXK12265.1"/>
    <property type="molecule type" value="Genomic_DNA"/>
</dbReference>
<keyword evidence="4" id="KW-1185">Reference proteome</keyword>
<reference evidence="3 4" key="1">
    <citation type="submission" date="2017-09" db="EMBL/GenBank/DDBJ databases">
        <title>Genomics of the genus Arcobacter.</title>
        <authorList>
            <person name="Perez-Cataluna A."/>
            <person name="Figueras M.J."/>
            <person name="Salas-Masso N."/>
        </authorList>
    </citation>
    <scope>NUCLEOTIDE SEQUENCE [LARGE SCALE GENOMIC DNA]</scope>
    <source>
        <strain evidence="3 4">F156-34</strain>
    </source>
</reference>
<organism evidence="3 4">
    <name type="scientific">Halarcobacter mediterraneus</name>
    <dbReference type="NCBI Taxonomy" id="2023153"/>
    <lineage>
        <taxon>Bacteria</taxon>
        <taxon>Pseudomonadati</taxon>
        <taxon>Campylobacterota</taxon>
        <taxon>Epsilonproteobacteria</taxon>
        <taxon>Campylobacterales</taxon>
        <taxon>Arcobacteraceae</taxon>
        <taxon>Halarcobacter</taxon>
    </lineage>
</organism>
<dbReference type="GO" id="GO:0016757">
    <property type="term" value="F:glycosyltransferase activity"/>
    <property type="evidence" value="ECO:0007669"/>
    <property type="project" value="InterPro"/>
</dbReference>
<dbReference type="PANTHER" id="PTHR12526">
    <property type="entry name" value="GLYCOSYLTRANSFERASE"/>
    <property type="match status" value="1"/>
</dbReference>
<proteinExistence type="predicted"/>
<evidence type="ECO:0000313" key="3">
    <source>
        <dbReference type="EMBL" id="RXK12265.1"/>
    </source>
</evidence>
<protein>
    <submittedName>
        <fullName evidence="3">Glycosyl transferase</fullName>
    </submittedName>
</protein>
<dbReference type="Pfam" id="PF13477">
    <property type="entry name" value="Glyco_trans_4_2"/>
    <property type="match status" value="1"/>
</dbReference>
<keyword evidence="3" id="KW-0808">Transferase</keyword>
<evidence type="ECO:0000313" key="4">
    <source>
        <dbReference type="Proteomes" id="UP000289718"/>
    </source>
</evidence>
<sequence length="363" mass="42606">MKKNILEFCLSPDLGGLELFMTNCYKEFSKKTTCKVIIEKNKKLDNYFEEKDDIHYLKRNKLFPLLPALKLAKFIDEYKIDIIHFHWTKDINTVVLGKLLSKRKPKVIQTRNMTMTRFKDDFYHKWLYKNINAMHAVTYQVKEQIEKFIPKEICPKIHMVYMGTQTNINDKKEIEKLQEKYDLNKKTFVVGIVGRIEEEKGQFLVIEAISKLKELDIKAMIVGHTMDEEYLNSLKEKIKKLDIEDKIIFTGFTKKVNEHMQLFDVNILATPRETFGLVVIEAMANEVCMIATNNGGPLEIIEDGVDGLLFNRTSEDLAKKINFLYENEEQKKTLAKKGLEKAKRLFDQKTQLNELYKVLEEIK</sequence>
<dbReference type="CDD" id="cd03801">
    <property type="entry name" value="GT4_PimA-like"/>
    <property type="match status" value="1"/>
</dbReference>
<name>A0A4Q1ARV7_9BACT</name>
<dbReference type="SUPFAM" id="SSF53756">
    <property type="entry name" value="UDP-Glycosyltransferase/glycogen phosphorylase"/>
    <property type="match status" value="1"/>
</dbReference>
<dbReference type="Proteomes" id="UP000289718">
    <property type="component" value="Unassembled WGS sequence"/>
</dbReference>
<comment type="caution">
    <text evidence="3">The sequence shown here is derived from an EMBL/GenBank/DDBJ whole genome shotgun (WGS) entry which is preliminary data.</text>
</comment>
<dbReference type="InterPro" id="IPR001296">
    <property type="entry name" value="Glyco_trans_1"/>
</dbReference>
<feature type="domain" description="Glycosyl transferase family 1" evidence="1">
    <location>
        <begin position="174"/>
        <end position="338"/>
    </location>
</feature>